<comment type="caution">
    <text evidence="3">The sequence shown here is derived from an EMBL/GenBank/DDBJ whole genome shotgun (WGS) entry which is preliminary data.</text>
</comment>
<evidence type="ECO:0000259" key="2">
    <source>
        <dbReference type="Pfam" id="PF00303"/>
    </source>
</evidence>
<feature type="domain" description="Thymidylate synthase/dCMP hydroxymethylase" evidence="2">
    <location>
        <begin position="88"/>
        <end position="193"/>
    </location>
</feature>
<evidence type="ECO:0000313" key="3">
    <source>
        <dbReference type="EMBL" id="PIR99172.1"/>
    </source>
</evidence>
<dbReference type="SUPFAM" id="SSF55831">
    <property type="entry name" value="Thymidylate synthase/dCMP hydroxymethylase"/>
    <property type="match status" value="1"/>
</dbReference>
<name>A0A2H0VJ99_9BACT</name>
<dbReference type="Proteomes" id="UP000230796">
    <property type="component" value="Unassembled WGS sequence"/>
</dbReference>
<protein>
    <recommendedName>
        <fullName evidence="2">Thymidylate synthase/dCMP hydroxymethylase domain-containing protein</fullName>
    </recommendedName>
</protein>
<dbReference type="GO" id="GO:0016740">
    <property type="term" value="F:transferase activity"/>
    <property type="evidence" value="ECO:0007669"/>
    <property type="project" value="UniProtKB-KW"/>
</dbReference>
<gene>
    <name evidence="3" type="ORF">COT87_00865</name>
</gene>
<dbReference type="InterPro" id="IPR023451">
    <property type="entry name" value="Thymidate_synth/dCMP_Mease_dom"/>
</dbReference>
<dbReference type="Pfam" id="PF00303">
    <property type="entry name" value="Thymidylat_synt"/>
    <property type="match status" value="1"/>
</dbReference>
<evidence type="ECO:0000313" key="4">
    <source>
        <dbReference type="Proteomes" id="UP000230796"/>
    </source>
</evidence>
<accession>A0A2H0VJ99</accession>
<evidence type="ECO:0000256" key="1">
    <source>
        <dbReference type="ARBA" id="ARBA00022679"/>
    </source>
</evidence>
<dbReference type="Gene3D" id="3.30.572.10">
    <property type="entry name" value="Thymidylate synthase/dCMP hydroxymethylase domain"/>
    <property type="match status" value="1"/>
</dbReference>
<keyword evidence="1" id="KW-0808">Transferase</keyword>
<dbReference type="EMBL" id="PFAF01000012">
    <property type="protein sequence ID" value="PIR99172.1"/>
    <property type="molecule type" value="Genomic_DNA"/>
</dbReference>
<dbReference type="InterPro" id="IPR036926">
    <property type="entry name" value="Thymidate_synth/dCMP_Mease_sf"/>
</dbReference>
<organism evidence="3 4">
    <name type="scientific">Candidatus Collierbacteria bacterium CG10_big_fil_rev_8_21_14_0_10_44_9</name>
    <dbReference type="NCBI Taxonomy" id="1974535"/>
    <lineage>
        <taxon>Bacteria</taxon>
        <taxon>Candidatus Collieribacteriota</taxon>
    </lineage>
</organism>
<proteinExistence type="predicted"/>
<dbReference type="AlphaFoldDB" id="A0A2H0VJ99"/>
<sequence length="207" mass="24067">MIIVKSTNLKRAFNALVEEIMHDEHGSADSEMWREAVLSMEVAGGDHADYGIDYDGVHFKVRDDFRSENSLFLDELVEHYENLLVNGERVAWVIDYLQQNSFSKRAIINFWKAKHTDLSKKCPCVVYFLFRKSLSGLNMSVHMRSNDVNRKTLLNLIMFNAVHRYIATQLNESVGTYYHFVDTAVVLEQDKEKLLALHQAIQHEYHN</sequence>
<reference evidence="4" key="1">
    <citation type="submission" date="2017-09" db="EMBL/GenBank/DDBJ databases">
        <title>Depth-based differentiation of microbial function through sediment-hosted aquifers and enrichment of novel symbionts in the deep terrestrial subsurface.</title>
        <authorList>
            <person name="Probst A.J."/>
            <person name="Ladd B."/>
            <person name="Jarett J.K."/>
            <person name="Geller-Mcgrath D.E."/>
            <person name="Sieber C.M.K."/>
            <person name="Emerson J.B."/>
            <person name="Anantharaman K."/>
            <person name="Thomas B.C."/>
            <person name="Malmstrom R."/>
            <person name="Stieglmeier M."/>
            <person name="Klingl A."/>
            <person name="Woyke T."/>
            <person name="Ryan C.M."/>
            <person name="Banfield J.F."/>
        </authorList>
    </citation>
    <scope>NUCLEOTIDE SEQUENCE [LARGE SCALE GENOMIC DNA]</scope>
</reference>